<evidence type="ECO:0000259" key="1">
    <source>
        <dbReference type="Pfam" id="PF08450"/>
    </source>
</evidence>
<proteinExistence type="predicted"/>
<sequence length="284" mass="31380">MLDAAAELGECPVWSAKDNALYWVDIKRPSLNRFDPSARTNHVMPMPTEIGSFTLRKKAGFVLALKDGIWLANAAGELQEKVADAPFTGEAHRFNDGKCDRQGRFLVGSMNERRDASDGGLWRLDHDLRLTQLFGDLMVSNALAWSPDGRTMYHADTATLTVSTYSYETSTGTPVDRKRFASWDAEDDRPDGATVDQQGNYWLALYRGGRIVTLSAQGQLLAEYPLPARCPTMCAFGGPDLRTLYVTTSRHGRSTSELRELPQSGGLFAMRTSVPGIPEPRFGI</sequence>
<dbReference type="PANTHER" id="PTHR10907">
    <property type="entry name" value="REGUCALCIN"/>
    <property type="match status" value="1"/>
</dbReference>
<gene>
    <name evidence="2" type="ORF">PQR66_31085</name>
</gene>
<dbReference type="RefSeq" id="WP_217361934.1">
    <property type="nucleotide sequence ID" value="NZ_JAQQFH010000030.1"/>
</dbReference>
<feature type="domain" description="SMP-30/Gluconolactonase/LRE-like region" evidence="1">
    <location>
        <begin position="8"/>
        <end position="249"/>
    </location>
</feature>
<reference evidence="2 3" key="1">
    <citation type="journal article" date="2024" name="Chem. Sci.">
        <title>Discovery of megapolipeptins by genome mining of a Burkholderiales bacteria collection.</title>
        <authorList>
            <person name="Paulo B.S."/>
            <person name="Recchia M.J.J."/>
            <person name="Lee S."/>
            <person name="Fergusson C.H."/>
            <person name="Romanowski S.B."/>
            <person name="Hernandez A."/>
            <person name="Krull N."/>
            <person name="Liu D.Y."/>
            <person name="Cavanagh H."/>
            <person name="Bos A."/>
            <person name="Gray C.A."/>
            <person name="Murphy B.T."/>
            <person name="Linington R.G."/>
            <person name="Eustaquio A.S."/>
        </authorList>
    </citation>
    <scope>NUCLEOTIDE SEQUENCE [LARGE SCALE GENOMIC DNA]</scope>
    <source>
        <strain evidence="2 3">RL16-012-BIC-B</strain>
    </source>
</reference>
<comment type="caution">
    <text evidence="2">The sequence shown here is derived from an EMBL/GenBank/DDBJ whole genome shotgun (WGS) entry which is preliminary data.</text>
</comment>
<dbReference type="InterPro" id="IPR013658">
    <property type="entry name" value="SGL"/>
</dbReference>
<evidence type="ECO:0000313" key="2">
    <source>
        <dbReference type="EMBL" id="MFL9887514.1"/>
    </source>
</evidence>
<evidence type="ECO:0000313" key="3">
    <source>
        <dbReference type="Proteomes" id="UP001629249"/>
    </source>
</evidence>
<dbReference type="Pfam" id="PF08450">
    <property type="entry name" value="SGL"/>
    <property type="match status" value="1"/>
</dbReference>
<protein>
    <submittedName>
        <fullName evidence="2">SMP-30/gluconolactonase/LRE family protein</fullName>
    </submittedName>
</protein>
<dbReference type="PANTHER" id="PTHR10907:SF47">
    <property type="entry name" value="REGUCALCIN"/>
    <property type="match status" value="1"/>
</dbReference>
<dbReference type="EMBL" id="JAQQFN010000028">
    <property type="protein sequence ID" value="MFL9887514.1"/>
    <property type="molecule type" value="Genomic_DNA"/>
</dbReference>
<organism evidence="2 3">
    <name type="scientific">Paraburkholderia agricolaris</name>
    <dbReference type="NCBI Taxonomy" id="2152888"/>
    <lineage>
        <taxon>Bacteria</taxon>
        <taxon>Pseudomonadati</taxon>
        <taxon>Pseudomonadota</taxon>
        <taxon>Betaproteobacteria</taxon>
        <taxon>Burkholderiales</taxon>
        <taxon>Burkholderiaceae</taxon>
        <taxon>Paraburkholderia</taxon>
    </lineage>
</organism>
<accession>A0ABW8ZW97</accession>
<name>A0ABW8ZW97_9BURK</name>
<dbReference type="Proteomes" id="UP001629249">
    <property type="component" value="Unassembled WGS sequence"/>
</dbReference>
<keyword evidence="3" id="KW-1185">Reference proteome</keyword>